<dbReference type="Pfam" id="PF00107">
    <property type="entry name" value="ADH_zinc_N"/>
    <property type="match status" value="1"/>
</dbReference>
<feature type="domain" description="Alcohol dehydrogenase-like C-terminal" evidence="6">
    <location>
        <begin position="8"/>
        <end position="108"/>
    </location>
</feature>
<gene>
    <name evidence="7" type="ORF">OWR29_39765</name>
</gene>
<keyword evidence="3" id="KW-0479">Metal-binding</keyword>
<comment type="similarity">
    <text evidence="2">Belongs to the zinc-containing alcohol dehydrogenase family.</text>
</comment>
<evidence type="ECO:0000259" key="6">
    <source>
        <dbReference type="Pfam" id="PF00107"/>
    </source>
</evidence>
<evidence type="ECO:0000256" key="4">
    <source>
        <dbReference type="ARBA" id="ARBA00022833"/>
    </source>
</evidence>
<evidence type="ECO:0000256" key="2">
    <source>
        <dbReference type="ARBA" id="ARBA00008072"/>
    </source>
</evidence>
<protein>
    <submittedName>
        <fullName evidence="7">Zinc-binding dehydrogenase</fullName>
    </submittedName>
</protein>
<dbReference type="EMBL" id="JAPNTZ010000018">
    <property type="protein sequence ID" value="MCY1144168.1"/>
    <property type="molecule type" value="Genomic_DNA"/>
</dbReference>
<sequence length="200" mass="21361">MAVFGGGPVGLMAAHSALIRGATEVFVVDKVADRLKLAEKIGATPIDFSAGDPDEQIFQHTSGQGCDRGVEAVGFQAHDAGGDEHPGLTLDHLVNVVRSTGGIGVVGVYVPEDPGLDQPTRADRVTWQYGTFFSKGQSMGTGQAPVKRYNRQLRDLIITGKAQPSFIVSHEIGLDKAPDAYDKFDKRIDGYTKVLLKPNA</sequence>
<evidence type="ECO:0000256" key="1">
    <source>
        <dbReference type="ARBA" id="ARBA00001947"/>
    </source>
</evidence>
<name>A0ABT4BCC8_9ACTN</name>
<dbReference type="Gene3D" id="3.40.50.720">
    <property type="entry name" value="NAD(P)-binding Rossmann-like Domain"/>
    <property type="match status" value="1"/>
</dbReference>
<proteinExistence type="inferred from homology"/>
<dbReference type="InterPro" id="IPR036291">
    <property type="entry name" value="NAD(P)-bd_dom_sf"/>
</dbReference>
<dbReference type="PANTHER" id="PTHR42813">
    <property type="entry name" value="ZINC-TYPE ALCOHOL DEHYDROGENASE-LIKE"/>
    <property type="match status" value="1"/>
</dbReference>
<organism evidence="7 8">
    <name type="scientific">Paractinoplanes pyxinae</name>
    <dbReference type="NCBI Taxonomy" id="2997416"/>
    <lineage>
        <taxon>Bacteria</taxon>
        <taxon>Bacillati</taxon>
        <taxon>Actinomycetota</taxon>
        <taxon>Actinomycetes</taxon>
        <taxon>Micromonosporales</taxon>
        <taxon>Micromonosporaceae</taxon>
        <taxon>Paractinoplanes</taxon>
    </lineage>
</organism>
<comment type="caution">
    <text evidence="7">The sequence shown here is derived from an EMBL/GenBank/DDBJ whole genome shotgun (WGS) entry which is preliminary data.</text>
</comment>
<evidence type="ECO:0000313" key="7">
    <source>
        <dbReference type="EMBL" id="MCY1144168.1"/>
    </source>
</evidence>
<dbReference type="SUPFAM" id="SSF51735">
    <property type="entry name" value="NAD(P)-binding Rossmann-fold domains"/>
    <property type="match status" value="1"/>
</dbReference>
<dbReference type="Gene3D" id="3.90.180.10">
    <property type="entry name" value="Medium-chain alcohol dehydrogenases, catalytic domain"/>
    <property type="match status" value="1"/>
</dbReference>
<evidence type="ECO:0000256" key="3">
    <source>
        <dbReference type="ARBA" id="ARBA00022723"/>
    </source>
</evidence>
<dbReference type="InterPro" id="IPR013149">
    <property type="entry name" value="ADH-like_C"/>
</dbReference>
<keyword evidence="4" id="KW-0862">Zinc</keyword>
<dbReference type="PANTHER" id="PTHR42813:SF3">
    <property type="entry name" value="GLUTATHIONE-INDEPENDENT FORMALDEHYDE DEHYDROGENASE"/>
    <property type="match status" value="1"/>
</dbReference>
<reference evidence="7" key="1">
    <citation type="submission" date="2022-11" db="EMBL/GenBank/DDBJ databases">
        <authorList>
            <person name="Somphong A."/>
            <person name="Phongsopitanun W."/>
        </authorList>
    </citation>
    <scope>NUCLEOTIDE SEQUENCE</scope>
    <source>
        <strain evidence="7">Pm04-4</strain>
    </source>
</reference>
<dbReference type="RefSeq" id="WP_267568720.1">
    <property type="nucleotide sequence ID" value="NZ_JAPNTZ010000018.1"/>
</dbReference>
<accession>A0ABT4BCC8</accession>
<keyword evidence="8" id="KW-1185">Reference proteome</keyword>
<evidence type="ECO:0000313" key="8">
    <source>
        <dbReference type="Proteomes" id="UP001151002"/>
    </source>
</evidence>
<comment type="cofactor">
    <cofactor evidence="1">
        <name>Zn(2+)</name>
        <dbReference type="ChEBI" id="CHEBI:29105"/>
    </cofactor>
</comment>
<dbReference type="Proteomes" id="UP001151002">
    <property type="component" value="Unassembled WGS sequence"/>
</dbReference>
<keyword evidence="5" id="KW-0520">NAD</keyword>
<evidence type="ECO:0000256" key="5">
    <source>
        <dbReference type="ARBA" id="ARBA00023027"/>
    </source>
</evidence>